<gene>
    <name evidence="1" type="ORF">D7V88_41065</name>
</gene>
<keyword evidence="2" id="KW-1185">Reference proteome</keyword>
<evidence type="ECO:0008006" key="3">
    <source>
        <dbReference type="Google" id="ProtNLM"/>
    </source>
</evidence>
<protein>
    <recommendedName>
        <fullName evidence="3">Sigma-70 family RNA polymerase sigma factor</fullName>
    </recommendedName>
</protein>
<dbReference type="AlphaFoldDB" id="A0A3A8HIW8"/>
<evidence type="ECO:0000313" key="1">
    <source>
        <dbReference type="EMBL" id="RKG67524.1"/>
    </source>
</evidence>
<dbReference type="Proteomes" id="UP000268094">
    <property type="component" value="Unassembled WGS sequence"/>
</dbReference>
<proteinExistence type="predicted"/>
<name>A0A3A8HIW8_9BACT</name>
<sequence length="121" mass="13445">MVIVNLHAFGEFVRTHRPALEVRAAKLCAGSTIDSTELVGETLERALSVFERLQDQDTATVTQWLDGAMGRCFARMGGQVPEAKPATADLQQTFDMLRARFREVYGQPVFGKRAGVTGWRM</sequence>
<comment type="caution">
    <text evidence="1">The sequence shown here is derived from an EMBL/GenBank/DDBJ whole genome shotgun (WGS) entry which is preliminary data.</text>
</comment>
<evidence type="ECO:0000313" key="2">
    <source>
        <dbReference type="Proteomes" id="UP000268094"/>
    </source>
</evidence>
<dbReference type="EMBL" id="RAVZ01000641">
    <property type="protein sequence ID" value="RKG67524.1"/>
    <property type="molecule type" value="Genomic_DNA"/>
</dbReference>
<organism evidence="1 2">
    <name type="scientific">Corallococcus terminator</name>
    <dbReference type="NCBI Taxonomy" id="2316733"/>
    <lineage>
        <taxon>Bacteria</taxon>
        <taxon>Pseudomonadati</taxon>
        <taxon>Myxococcota</taxon>
        <taxon>Myxococcia</taxon>
        <taxon>Myxococcales</taxon>
        <taxon>Cystobacterineae</taxon>
        <taxon>Myxococcaceae</taxon>
        <taxon>Corallococcus</taxon>
    </lineage>
</organism>
<dbReference type="OrthoDB" id="5518919at2"/>
<dbReference type="RefSeq" id="WP_120545900.1">
    <property type="nucleotide sequence ID" value="NZ_RAVZ01000641.1"/>
</dbReference>
<reference evidence="2" key="1">
    <citation type="submission" date="2018-09" db="EMBL/GenBank/DDBJ databases">
        <authorList>
            <person name="Livingstone P.G."/>
            <person name="Whitworth D.E."/>
        </authorList>
    </citation>
    <scope>NUCLEOTIDE SEQUENCE [LARGE SCALE GENOMIC DNA]</scope>
    <source>
        <strain evidence="2">CA054A</strain>
    </source>
</reference>
<accession>A0A3A8HIW8</accession>